<dbReference type="OrthoDB" id="3528088at2"/>
<evidence type="ECO:0000313" key="4">
    <source>
        <dbReference type="Proteomes" id="UP000001918"/>
    </source>
</evidence>
<protein>
    <submittedName>
        <fullName evidence="3">Uncharacterized protein</fullName>
    </submittedName>
</protein>
<dbReference type="AlphaFoldDB" id="D1AC81"/>
<dbReference type="EMBL" id="CP001738">
    <property type="protein sequence ID" value="ACY97347.1"/>
    <property type="molecule type" value="Genomic_DNA"/>
</dbReference>
<feature type="compositionally biased region" description="Basic and acidic residues" evidence="1">
    <location>
        <begin position="1"/>
        <end position="14"/>
    </location>
</feature>
<reference evidence="3 4" key="1">
    <citation type="journal article" date="2011" name="Stand. Genomic Sci.">
        <title>Complete genome sequence of Thermomonospora curvata type strain (B9).</title>
        <authorList>
            <person name="Chertkov O."/>
            <person name="Sikorski J."/>
            <person name="Nolan M."/>
            <person name="Lapidus A."/>
            <person name="Lucas S."/>
            <person name="Del Rio T.G."/>
            <person name="Tice H."/>
            <person name="Cheng J.F."/>
            <person name="Goodwin L."/>
            <person name="Pitluck S."/>
            <person name="Liolios K."/>
            <person name="Ivanova N."/>
            <person name="Mavromatis K."/>
            <person name="Mikhailova N."/>
            <person name="Ovchinnikova G."/>
            <person name="Pati A."/>
            <person name="Chen A."/>
            <person name="Palaniappan K."/>
            <person name="Djao O.D."/>
            <person name="Land M."/>
            <person name="Hauser L."/>
            <person name="Chang Y.J."/>
            <person name="Jeffries C.D."/>
            <person name="Brettin T."/>
            <person name="Han C."/>
            <person name="Detter J.C."/>
            <person name="Rohde M."/>
            <person name="Goker M."/>
            <person name="Woyke T."/>
            <person name="Bristow J."/>
            <person name="Eisen J.A."/>
            <person name="Markowitz V."/>
            <person name="Hugenholtz P."/>
            <person name="Klenk H.P."/>
            <person name="Kyrpides N.C."/>
        </authorList>
    </citation>
    <scope>NUCLEOTIDE SEQUENCE [LARGE SCALE GENOMIC DNA]</scope>
    <source>
        <strain evidence="4">ATCC 19995 / DSM 43183 / JCM 3096 / KCTC 9072 / NBRC 15933 / NCIMB 10081 / Henssen B9</strain>
    </source>
</reference>
<dbReference type="Proteomes" id="UP000001918">
    <property type="component" value="Chromosome"/>
</dbReference>
<evidence type="ECO:0000313" key="3">
    <source>
        <dbReference type="EMBL" id="ACY97347.1"/>
    </source>
</evidence>
<dbReference type="KEGG" id="tcu:Tcur_1773"/>
<name>D1AC81_THECD</name>
<keyword evidence="2" id="KW-1133">Transmembrane helix</keyword>
<evidence type="ECO:0000256" key="2">
    <source>
        <dbReference type="SAM" id="Phobius"/>
    </source>
</evidence>
<proteinExistence type="predicted"/>
<evidence type="ECO:0000256" key="1">
    <source>
        <dbReference type="SAM" id="MobiDB-lite"/>
    </source>
</evidence>
<dbReference type="STRING" id="471852.Tcur_1773"/>
<dbReference type="RefSeq" id="WP_012852131.1">
    <property type="nucleotide sequence ID" value="NC_013510.1"/>
</dbReference>
<gene>
    <name evidence="3" type="ordered locus">Tcur_1773</name>
</gene>
<keyword evidence="2" id="KW-0812">Transmembrane</keyword>
<organism evidence="3 4">
    <name type="scientific">Thermomonospora curvata (strain ATCC 19995 / DSM 43183 / JCM 3096 / KCTC 9072 / NBRC 15933 / NCIMB 10081 / Henssen B9)</name>
    <dbReference type="NCBI Taxonomy" id="471852"/>
    <lineage>
        <taxon>Bacteria</taxon>
        <taxon>Bacillati</taxon>
        <taxon>Actinomycetota</taxon>
        <taxon>Actinomycetes</taxon>
        <taxon>Streptosporangiales</taxon>
        <taxon>Thermomonosporaceae</taxon>
        <taxon>Thermomonospora</taxon>
    </lineage>
</organism>
<dbReference type="HOGENOM" id="CLU_1049435_0_0_11"/>
<accession>D1AC81</accession>
<sequence>MSNWHDPHRRREPDDPWEGGPAWRRDPGAGDELPELIRRSIDEELKGLVFPGAMAQRVIHGSRARRPWGRAHAALLIGVTVVSCAGVVGGAAIVPALLSQGSGAPRHDGPFSAAPSVVVSASAEPAPSRMVDVGYVPRGWRRVPLRGDEVRRIPARLFAGPGEELLWAVRYERLHGTQQVLIIRAALVRDGLGTYGGAEERDGALLKPYRVPTGRALAVAPVKGSRAHEARIYWEPKEGLLVIVQAFRMPSAELRKVISGMRVIA</sequence>
<keyword evidence="4" id="KW-1185">Reference proteome</keyword>
<keyword evidence="2" id="KW-0472">Membrane</keyword>
<feature type="transmembrane region" description="Helical" evidence="2">
    <location>
        <begin position="73"/>
        <end position="98"/>
    </location>
</feature>
<feature type="region of interest" description="Disordered" evidence="1">
    <location>
        <begin position="1"/>
        <end position="31"/>
    </location>
</feature>